<dbReference type="Pfam" id="PF18920">
    <property type="entry name" value="DUF5671"/>
    <property type="match status" value="1"/>
</dbReference>
<accession>A0ABY7SN24</accession>
<evidence type="ECO:0000256" key="1">
    <source>
        <dbReference type="SAM" id="Phobius"/>
    </source>
</evidence>
<name>A0ABY7SN24_9RHOB</name>
<sequence>MSSTDELRDFVRQALAAGQDRQVIGDALQKAGWTSKEVSDALDGWLDGQGGLPPVPRPGRTLLVKEVFFYGLLFISLSMLSWHLIWLCFSIIDMLIEDPYGRPASPSSMRWPIAVLIVFLPLFLFLNRRGWQGRDSDRAGRESRARSGFASITLLVSSLVLIGDMIALIFALLNGDLSIRFAAKALVVAAVGGLILLYYRNEDHV</sequence>
<feature type="transmembrane region" description="Helical" evidence="1">
    <location>
        <begin position="67"/>
        <end position="96"/>
    </location>
</feature>
<feature type="transmembrane region" description="Helical" evidence="1">
    <location>
        <begin position="179"/>
        <end position="199"/>
    </location>
</feature>
<keyword evidence="1" id="KW-0812">Transmembrane</keyword>
<dbReference type="RefSeq" id="WP_271883237.1">
    <property type="nucleotide sequence ID" value="NZ_CP067136.1"/>
</dbReference>
<organism evidence="3 4">
    <name type="scientific">Paracoccus fistulariae</name>
    <dbReference type="NCBI Taxonomy" id="658446"/>
    <lineage>
        <taxon>Bacteria</taxon>
        <taxon>Pseudomonadati</taxon>
        <taxon>Pseudomonadota</taxon>
        <taxon>Alphaproteobacteria</taxon>
        <taxon>Rhodobacterales</taxon>
        <taxon>Paracoccaceae</taxon>
        <taxon>Paracoccus</taxon>
    </lineage>
</organism>
<protein>
    <recommendedName>
        <fullName evidence="2">DUF5671 domain-containing protein</fullName>
    </recommendedName>
</protein>
<dbReference type="InterPro" id="IPR043728">
    <property type="entry name" value="DUF5671"/>
</dbReference>
<evidence type="ECO:0000313" key="4">
    <source>
        <dbReference type="Proteomes" id="UP001219349"/>
    </source>
</evidence>
<reference evidence="3 4" key="1">
    <citation type="submission" date="2021-01" db="EMBL/GenBank/DDBJ databases">
        <title>Biogeographic distribution of Paracoccus.</title>
        <authorList>
            <person name="Hollensteiner J."/>
            <person name="Leineberger J."/>
            <person name="Brinkhoff T."/>
            <person name="Daniel R."/>
        </authorList>
    </citation>
    <scope>NUCLEOTIDE SEQUENCE [LARGE SCALE GENOMIC DNA]</scope>
    <source>
        <strain evidence="3 4">KCTC 22803</strain>
    </source>
</reference>
<feature type="transmembrane region" description="Helical" evidence="1">
    <location>
        <begin position="108"/>
        <end position="127"/>
    </location>
</feature>
<evidence type="ECO:0000313" key="3">
    <source>
        <dbReference type="EMBL" id="WCR08387.1"/>
    </source>
</evidence>
<keyword evidence="4" id="KW-1185">Reference proteome</keyword>
<dbReference type="Proteomes" id="UP001219349">
    <property type="component" value="Chromosome"/>
</dbReference>
<gene>
    <name evidence="3" type="ORF">JHX87_06105</name>
</gene>
<feature type="domain" description="DUF5671" evidence="2">
    <location>
        <begin position="66"/>
        <end position="198"/>
    </location>
</feature>
<proteinExistence type="predicted"/>
<keyword evidence="1" id="KW-1133">Transmembrane helix</keyword>
<keyword evidence="1" id="KW-0472">Membrane</keyword>
<dbReference type="EMBL" id="CP067136">
    <property type="protein sequence ID" value="WCR08387.1"/>
    <property type="molecule type" value="Genomic_DNA"/>
</dbReference>
<evidence type="ECO:0000259" key="2">
    <source>
        <dbReference type="Pfam" id="PF18920"/>
    </source>
</evidence>
<feature type="transmembrane region" description="Helical" evidence="1">
    <location>
        <begin position="148"/>
        <end position="173"/>
    </location>
</feature>